<keyword evidence="3" id="KW-1185">Reference proteome</keyword>
<comment type="caution">
    <text evidence="2">The sequence shown here is derived from an EMBL/GenBank/DDBJ whole genome shotgun (WGS) entry which is preliminary data.</text>
</comment>
<feature type="transmembrane region" description="Helical" evidence="1">
    <location>
        <begin position="7"/>
        <end position="22"/>
    </location>
</feature>
<evidence type="ECO:0000256" key="1">
    <source>
        <dbReference type="SAM" id="Phobius"/>
    </source>
</evidence>
<proteinExistence type="predicted"/>
<accession>A0ABU5J1W7</accession>
<feature type="transmembrane region" description="Helical" evidence="1">
    <location>
        <begin position="57"/>
        <end position="77"/>
    </location>
</feature>
<feature type="transmembrane region" description="Helical" evidence="1">
    <location>
        <begin position="28"/>
        <end position="45"/>
    </location>
</feature>
<protein>
    <recommendedName>
        <fullName evidence="4">DUF3953 domain-containing protein</fullName>
    </recommendedName>
</protein>
<reference evidence="2 3" key="1">
    <citation type="submission" date="2023-11" db="EMBL/GenBank/DDBJ databases">
        <title>Bacillus jintuensis, isolated from a mudflat on the Beibu Gulf coast.</title>
        <authorList>
            <person name="Li M."/>
        </authorList>
    </citation>
    <scope>NUCLEOTIDE SEQUENCE [LARGE SCALE GENOMIC DNA]</scope>
    <source>
        <strain evidence="2 3">31A1R</strain>
    </source>
</reference>
<dbReference type="Proteomes" id="UP001290455">
    <property type="component" value="Unassembled WGS sequence"/>
</dbReference>
<organism evidence="2 3">
    <name type="scientific">Robertmurraya mangrovi</name>
    <dbReference type="NCBI Taxonomy" id="3098077"/>
    <lineage>
        <taxon>Bacteria</taxon>
        <taxon>Bacillati</taxon>
        <taxon>Bacillota</taxon>
        <taxon>Bacilli</taxon>
        <taxon>Bacillales</taxon>
        <taxon>Bacillaceae</taxon>
        <taxon>Robertmurraya</taxon>
    </lineage>
</organism>
<evidence type="ECO:0000313" key="3">
    <source>
        <dbReference type="Proteomes" id="UP001290455"/>
    </source>
</evidence>
<sequence length="81" mass="9315">MKFQKIILLLILTFIVSLNWFVDMGVYVRRGVVLLTLGTILWVIFDQLKASILQGKHVLFVFFVSFICILLVLGTLLKTGW</sequence>
<dbReference type="EMBL" id="JAXOFX010000012">
    <property type="protein sequence ID" value="MDZ5473351.1"/>
    <property type="molecule type" value="Genomic_DNA"/>
</dbReference>
<dbReference type="RefSeq" id="WP_322447642.1">
    <property type="nucleotide sequence ID" value="NZ_JAXOFX010000012.1"/>
</dbReference>
<keyword evidence="1" id="KW-0472">Membrane</keyword>
<keyword evidence="1" id="KW-0812">Transmembrane</keyword>
<name>A0ABU5J1W7_9BACI</name>
<gene>
    <name evidence="2" type="ORF">SM124_16655</name>
</gene>
<evidence type="ECO:0000313" key="2">
    <source>
        <dbReference type="EMBL" id="MDZ5473351.1"/>
    </source>
</evidence>
<keyword evidence="1" id="KW-1133">Transmembrane helix</keyword>
<evidence type="ECO:0008006" key="4">
    <source>
        <dbReference type="Google" id="ProtNLM"/>
    </source>
</evidence>